<reference evidence="2" key="1">
    <citation type="journal article" date="2022" name="bioRxiv">
        <title>Sequencing and chromosome-scale assembly of the giantPleurodeles waltlgenome.</title>
        <authorList>
            <person name="Brown T."/>
            <person name="Elewa A."/>
            <person name="Iarovenko S."/>
            <person name="Subramanian E."/>
            <person name="Araus A.J."/>
            <person name="Petzold A."/>
            <person name="Susuki M."/>
            <person name="Suzuki K.-i.T."/>
            <person name="Hayashi T."/>
            <person name="Toyoda A."/>
            <person name="Oliveira C."/>
            <person name="Osipova E."/>
            <person name="Leigh N.D."/>
            <person name="Simon A."/>
            <person name="Yun M.H."/>
        </authorList>
    </citation>
    <scope>NUCLEOTIDE SEQUENCE</scope>
    <source>
        <strain evidence="2">20211129_DDA</strain>
        <tissue evidence="2">Liver</tissue>
    </source>
</reference>
<dbReference type="AlphaFoldDB" id="A0AAV7W2R8"/>
<organism evidence="2 3">
    <name type="scientific">Pleurodeles waltl</name>
    <name type="common">Iberian ribbed newt</name>
    <dbReference type="NCBI Taxonomy" id="8319"/>
    <lineage>
        <taxon>Eukaryota</taxon>
        <taxon>Metazoa</taxon>
        <taxon>Chordata</taxon>
        <taxon>Craniata</taxon>
        <taxon>Vertebrata</taxon>
        <taxon>Euteleostomi</taxon>
        <taxon>Amphibia</taxon>
        <taxon>Batrachia</taxon>
        <taxon>Caudata</taxon>
        <taxon>Salamandroidea</taxon>
        <taxon>Salamandridae</taxon>
        <taxon>Pleurodelinae</taxon>
        <taxon>Pleurodeles</taxon>
    </lineage>
</organism>
<proteinExistence type="predicted"/>
<dbReference type="Proteomes" id="UP001066276">
    <property type="component" value="Chromosome 1_2"/>
</dbReference>
<feature type="region of interest" description="Disordered" evidence="1">
    <location>
        <begin position="1"/>
        <end position="64"/>
    </location>
</feature>
<gene>
    <name evidence="2" type="ORF">NDU88_002653</name>
</gene>
<evidence type="ECO:0000313" key="3">
    <source>
        <dbReference type="Proteomes" id="UP001066276"/>
    </source>
</evidence>
<feature type="compositionally biased region" description="Polar residues" evidence="1">
    <location>
        <begin position="8"/>
        <end position="19"/>
    </location>
</feature>
<accession>A0AAV7W2R8</accession>
<comment type="caution">
    <text evidence="2">The sequence shown here is derived from an EMBL/GenBank/DDBJ whole genome shotgun (WGS) entry which is preliminary data.</text>
</comment>
<dbReference type="EMBL" id="JANPWB010000002">
    <property type="protein sequence ID" value="KAJ1207261.1"/>
    <property type="molecule type" value="Genomic_DNA"/>
</dbReference>
<name>A0AAV7W2R8_PLEWA</name>
<evidence type="ECO:0000256" key="1">
    <source>
        <dbReference type="SAM" id="MobiDB-lite"/>
    </source>
</evidence>
<dbReference type="PROSITE" id="PS51257">
    <property type="entry name" value="PROKAR_LIPOPROTEIN"/>
    <property type="match status" value="1"/>
</dbReference>
<keyword evidence="3" id="KW-1185">Reference proteome</keyword>
<sequence length="124" mass="13321">MGKGWPHPTSNPGSISTLGCSHASPRTGVVRPTPLRRRKPLSLAAGESRAPSASTAVSRPQGSGWSHIQYRQVVPAGEMPENRSCPAEPHDVAAIRRMAKQRPGHMSDLKALGDIRALNKYPIN</sequence>
<protein>
    <submittedName>
        <fullName evidence="2">Uncharacterized protein</fullName>
    </submittedName>
</protein>
<evidence type="ECO:0000313" key="2">
    <source>
        <dbReference type="EMBL" id="KAJ1207261.1"/>
    </source>
</evidence>
<feature type="compositionally biased region" description="Polar residues" evidence="1">
    <location>
        <begin position="51"/>
        <end position="64"/>
    </location>
</feature>